<dbReference type="GO" id="GO:0000978">
    <property type="term" value="F:RNA polymerase II cis-regulatory region sequence-specific DNA binding"/>
    <property type="evidence" value="ECO:0007669"/>
    <property type="project" value="TreeGrafter"/>
</dbReference>
<dbReference type="InterPro" id="IPR012934">
    <property type="entry name" value="Znf_AD"/>
</dbReference>
<evidence type="ECO:0000256" key="12">
    <source>
        <dbReference type="PROSITE-ProRule" id="PRU01263"/>
    </source>
</evidence>
<dbReference type="OrthoDB" id="6077919at2759"/>
<feature type="domain" description="C2H2-type" evidence="13">
    <location>
        <begin position="293"/>
        <end position="320"/>
    </location>
</feature>
<evidence type="ECO:0000256" key="2">
    <source>
        <dbReference type="ARBA" id="ARBA00006991"/>
    </source>
</evidence>
<feature type="domain" description="ZAD" evidence="14">
    <location>
        <begin position="24"/>
        <end position="100"/>
    </location>
</feature>
<sequence length="395" mass="45688">MDEKADNPIAVDLNEPTTLDMFSSVCRICLQDGQLSSLYEKHEGAELSYSEKIMQVTHINLDRKNVNLPEQICSSCINDLEASYRFKMNCESSDAILQTYLLPVNISEVYTDASVDEDDIISEAESETEMPVDESDLYNYQSQMYDENGEMIGEEDNLENALEDELHKSNTSVDLEVKPTKPKKESTKARAARIRRNQIEKQLEQPKVHICEICGNSYKYRHALEVHMRRHRGDKPHKCEYCERCFVIRFELKRHMRTHTGQKPYGCRYCERKFSDFGSRIKHERSHTGERPYICQTCGKTFAYSHVLSGHMLTHTGEKRHQCQTCGKRFTKSHHLKSHLNTHLKALNKQASIAQTSSQTQDQIKTEPAIQIQNDEHDLMNVVQLGFQVINSEKY</sequence>
<evidence type="ECO:0000259" key="13">
    <source>
        <dbReference type="PROSITE" id="PS50157"/>
    </source>
</evidence>
<dbReference type="InterPro" id="IPR036236">
    <property type="entry name" value="Znf_C2H2_sf"/>
</dbReference>
<dbReference type="SMART" id="SM00355">
    <property type="entry name" value="ZnF_C2H2"/>
    <property type="match status" value="5"/>
</dbReference>
<dbReference type="GO" id="GO:0008270">
    <property type="term" value="F:zinc ion binding"/>
    <property type="evidence" value="ECO:0007669"/>
    <property type="project" value="UniProtKB-UniRule"/>
</dbReference>
<feature type="binding site" evidence="12">
    <location>
        <position position="29"/>
    </location>
    <ligand>
        <name>Zn(2+)</name>
        <dbReference type="ChEBI" id="CHEBI:29105"/>
    </ligand>
</feature>
<evidence type="ECO:0000256" key="7">
    <source>
        <dbReference type="ARBA" id="ARBA00023015"/>
    </source>
</evidence>
<keyword evidence="6 12" id="KW-0862">Zinc</keyword>
<protein>
    <submittedName>
        <fullName evidence="15">CLUMA_CG010337, isoform A</fullName>
    </submittedName>
</protein>
<evidence type="ECO:0000256" key="3">
    <source>
        <dbReference type="ARBA" id="ARBA00022723"/>
    </source>
</evidence>
<dbReference type="Proteomes" id="UP000183832">
    <property type="component" value="Unassembled WGS sequence"/>
</dbReference>
<dbReference type="GO" id="GO:0005634">
    <property type="term" value="C:nucleus"/>
    <property type="evidence" value="ECO:0007669"/>
    <property type="project" value="UniProtKB-SubCell"/>
</dbReference>
<dbReference type="FunFam" id="3.30.160.60:FF:000630">
    <property type="entry name" value="Zinc finger protein 180"/>
    <property type="match status" value="1"/>
</dbReference>
<feature type="domain" description="C2H2-type" evidence="13">
    <location>
        <begin position="237"/>
        <end position="264"/>
    </location>
</feature>
<comment type="similarity">
    <text evidence="2">Belongs to the krueppel C2H2-type zinc-finger protein family.</text>
</comment>
<dbReference type="SUPFAM" id="SSF57716">
    <property type="entry name" value="Glucocorticoid receptor-like (DNA-binding domain)"/>
    <property type="match status" value="1"/>
</dbReference>
<feature type="binding site" evidence="12">
    <location>
        <position position="76"/>
    </location>
    <ligand>
        <name>Zn(2+)</name>
        <dbReference type="ChEBI" id="CHEBI:29105"/>
    </ligand>
</feature>
<evidence type="ECO:0000256" key="6">
    <source>
        <dbReference type="ARBA" id="ARBA00022833"/>
    </source>
</evidence>
<dbReference type="STRING" id="568069.A0A1J1IB36"/>
<keyword evidence="10" id="KW-0539">Nucleus</keyword>
<dbReference type="AlphaFoldDB" id="A0A1J1IB36"/>
<dbReference type="FunFam" id="3.30.160.60:FF:000931">
    <property type="entry name" value="zinc finger protein 697"/>
    <property type="match status" value="1"/>
</dbReference>
<keyword evidence="4" id="KW-0677">Repeat</keyword>
<feature type="binding site" evidence="12">
    <location>
        <position position="73"/>
    </location>
    <ligand>
        <name>Zn(2+)</name>
        <dbReference type="ChEBI" id="CHEBI:29105"/>
    </ligand>
</feature>
<evidence type="ECO:0000256" key="4">
    <source>
        <dbReference type="ARBA" id="ARBA00022737"/>
    </source>
</evidence>
<feature type="binding site" evidence="12">
    <location>
        <position position="26"/>
    </location>
    <ligand>
        <name>Zn(2+)</name>
        <dbReference type="ChEBI" id="CHEBI:29105"/>
    </ligand>
</feature>
<organism evidence="15 16">
    <name type="scientific">Clunio marinus</name>
    <dbReference type="NCBI Taxonomy" id="568069"/>
    <lineage>
        <taxon>Eukaryota</taxon>
        <taxon>Metazoa</taxon>
        <taxon>Ecdysozoa</taxon>
        <taxon>Arthropoda</taxon>
        <taxon>Hexapoda</taxon>
        <taxon>Insecta</taxon>
        <taxon>Pterygota</taxon>
        <taxon>Neoptera</taxon>
        <taxon>Endopterygota</taxon>
        <taxon>Diptera</taxon>
        <taxon>Nematocera</taxon>
        <taxon>Chironomoidea</taxon>
        <taxon>Chironomidae</taxon>
        <taxon>Clunio</taxon>
    </lineage>
</organism>
<dbReference type="EMBL" id="CVRI01000045">
    <property type="protein sequence ID" value="CRK96946.1"/>
    <property type="molecule type" value="Genomic_DNA"/>
</dbReference>
<feature type="domain" description="C2H2-type" evidence="13">
    <location>
        <begin position="209"/>
        <end position="236"/>
    </location>
</feature>
<evidence type="ECO:0000313" key="16">
    <source>
        <dbReference type="Proteomes" id="UP000183832"/>
    </source>
</evidence>
<evidence type="ECO:0000259" key="14">
    <source>
        <dbReference type="PROSITE" id="PS51915"/>
    </source>
</evidence>
<dbReference type="FunFam" id="3.30.160.60:FF:000325">
    <property type="entry name" value="ZFP90 zinc finger protein"/>
    <property type="match status" value="1"/>
</dbReference>
<dbReference type="PROSITE" id="PS50157">
    <property type="entry name" value="ZINC_FINGER_C2H2_2"/>
    <property type="match status" value="5"/>
</dbReference>
<evidence type="ECO:0000256" key="8">
    <source>
        <dbReference type="ARBA" id="ARBA00023125"/>
    </source>
</evidence>
<dbReference type="FunFam" id="3.30.160.60:FF:000100">
    <property type="entry name" value="Zinc finger 45-like"/>
    <property type="match status" value="1"/>
</dbReference>
<comment type="subcellular location">
    <subcellularLocation>
        <location evidence="1">Nucleus</location>
    </subcellularLocation>
</comment>
<dbReference type="PANTHER" id="PTHR23235">
    <property type="entry name" value="KRUEPPEL-LIKE TRANSCRIPTION FACTOR"/>
    <property type="match status" value="1"/>
</dbReference>
<dbReference type="PROSITE" id="PS51915">
    <property type="entry name" value="ZAD"/>
    <property type="match status" value="1"/>
</dbReference>
<proteinExistence type="inferred from homology"/>
<feature type="domain" description="C2H2-type" evidence="13">
    <location>
        <begin position="321"/>
        <end position="343"/>
    </location>
</feature>
<dbReference type="PANTHER" id="PTHR23235:SF120">
    <property type="entry name" value="KRUPPEL-LIKE FACTOR 15"/>
    <property type="match status" value="1"/>
</dbReference>
<name>A0A1J1IB36_9DIPT</name>
<keyword evidence="7" id="KW-0805">Transcription regulation</keyword>
<dbReference type="Pfam" id="PF13912">
    <property type="entry name" value="zf-C2H2_6"/>
    <property type="match status" value="1"/>
</dbReference>
<feature type="domain" description="C2H2-type" evidence="13">
    <location>
        <begin position="265"/>
        <end position="292"/>
    </location>
</feature>
<evidence type="ECO:0000256" key="5">
    <source>
        <dbReference type="ARBA" id="ARBA00022771"/>
    </source>
</evidence>
<dbReference type="SUPFAM" id="SSF57667">
    <property type="entry name" value="beta-beta-alpha zinc fingers"/>
    <property type="match status" value="3"/>
</dbReference>
<keyword evidence="3 12" id="KW-0479">Metal-binding</keyword>
<dbReference type="PROSITE" id="PS00028">
    <property type="entry name" value="ZINC_FINGER_C2H2_1"/>
    <property type="match status" value="5"/>
</dbReference>
<keyword evidence="5 11" id="KW-0863">Zinc-finger</keyword>
<dbReference type="Gene3D" id="3.30.160.60">
    <property type="entry name" value="Classic Zinc Finger"/>
    <property type="match status" value="5"/>
</dbReference>
<accession>A0A1J1IB36</accession>
<dbReference type="Gene3D" id="3.40.1800.20">
    <property type="match status" value="1"/>
</dbReference>
<dbReference type="InterPro" id="IPR013087">
    <property type="entry name" value="Znf_C2H2_type"/>
</dbReference>
<dbReference type="Pfam" id="PF00096">
    <property type="entry name" value="zf-C2H2"/>
    <property type="match status" value="3"/>
</dbReference>
<keyword evidence="8" id="KW-0238">DNA-binding</keyword>
<reference evidence="15 16" key="1">
    <citation type="submission" date="2015-04" db="EMBL/GenBank/DDBJ databases">
        <authorList>
            <person name="Syromyatnikov M.Y."/>
            <person name="Popov V.N."/>
        </authorList>
    </citation>
    <scope>NUCLEOTIDE SEQUENCE [LARGE SCALE GENOMIC DNA]</scope>
</reference>
<evidence type="ECO:0000256" key="10">
    <source>
        <dbReference type="ARBA" id="ARBA00023242"/>
    </source>
</evidence>
<dbReference type="GO" id="GO:0000981">
    <property type="term" value="F:DNA-binding transcription factor activity, RNA polymerase II-specific"/>
    <property type="evidence" value="ECO:0007669"/>
    <property type="project" value="TreeGrafter"/>
</dbReference>
<keyword evidence="9" id="KW-0804">Transcription</keyword>
<dbReference type="SMART" id="SM00868">
    <property type="entry name" value="zf-AD"/>
    <property type="match status" value="1"/>
</dbReference>
<evidence type="ECO:0000256" key="1">
    <source>
        <dbReference type="ARBA" id="ARBA00004123"/>
    </source>
</evidence>
<evidence type="ECO:0000256" key="9">
    <source>
        <dbReference type="ARBA" id="ARBA00023163"/>
    </source>
</evidence>
<gene>
    <name evidence="15" type="ORF">CLUMA_CG010337</name>
</gene>
<evidence type="ECO:0000256" key="11">
    <source>
        <dbReference type="PROSITE-ProRule" id="PRU00042"/>
    </source>
</evidence>
<keyword evidence="16" id="KW-1185">Reference proteome</keyword>
<dbReference type="Pfam" id="PF07776">
    <property type="entry name" value="zf-AD"/>
    <property type="match status" value="1"/>
</dbReference>
<evidence type="ECO:0000313" key="15">
    <source>
        <dbReference type="EMBL" id="CRK96946.1"/>
    </source>
</evidence>